<reference evidence="1" key="1">
    <citation type="submission" date="2014-05" db="EMBL/GenBank/DDBJ databases">
        <authorList>
            <person name="Chronopoulou M."/>
        </authorList>
    </citation>
    <scope>NUCLEOTIDE SEQUENCE</scope>
    <source>
        <tissue evidence="1">Whole organism</tissue>
    </source>
</reference>
<evidence type="ECO:0000313" key="1">
    <source>
        <dbReference type="EMBL" id="CDW32171.1"/>
    </source>
</evidence>
<dbReference type="AlphaFoldDB" id="A0A0K2U396"/>
<protein>
    <submittedName>
        <fullName evidence="1">Uncharacterized protein</fullName>
    </submittedName>
</protein>
<name>A0A0K2U396_LEPSM</name>
<dbReference type="EMBL" id="HACA01014810">
    <property type="protein sequence ID" value="CDW32171.1"/>
    <property type="molecule type" value="Transcribed_RNA"/>
</dbReference>
<organism evidence="1">
    <name type="scientific">Lepeophtheirus salmonis</name>
    <name type="common">Salmon louse</name>
    <name type="synonym">Caligus salmonis</name>
    <dbReference type="NCBI Taxonomy" id="72036"/>
    <lineage>
        <taxon>Eukaryota</taxon>
        <taxon>Metazoa</taxon>
        <taxon>Ecdysozoa</taxon>
        <taxon>Arthropoda</taxon>
        <taxon>Crustacea</taxon>
        <taxon>Multicrustacea</taxon>
        <taxon>Hexanauplia</taxon>
        <taxon>Copepoda</taxon>
        <taxon>Siphonostomatoida</taxon>
        <taxon>Caligidae</taxon>
        <taxon>Lepeophtheirus</taxon>
    </lineage>
</organism>
<proteinExistence type="predicted"/>
<sequence>MDHSSYRIEPNFFSNKDLMGMNGIEMNPNLDLYVHPFLLIP</sequence>
<accession>A0A0K2U396</accession>